<evidence type="ECO:0000256" key="1">
    <source>
        <dbReference type="SAM" id="Phobius"/>
    </source>
</evidence>
<evidence type="ECO:0000259" key="2">
    <source>
        <dbReference type="Pfam" id="PF04773"/>
    </source>
</evidence>
<dbReference type="Pfam" id="PF04773">
    <property type="entry name" value="FecR"/>
    <property type="match status" value="1"/>
</dbReference>
<protein>
    <submittedName>
        <fullName evidence="5">FecR domain-containing protein</fullName>
    </submittedName>
    <submittedName>
        <fullName evidence="4">FecR family protein</fullName>
    </submittedName>
</protein>
<keyword evidence="1" id="KW-0472">Membrane</keyword>
<evidence type="ECO:0000313" key="4">
    <source>
        <dbReference type="EMBL" id="SFW23669.1"/>
    </source>
</evidence>
<dbReference type="EMBL" id="CP140154">
    <property type="protein sequence ID" value="WQG91608.1"/>
    <property type="molecule type" value="Genomic_DNA"/>
</dbReference>
<proteinExistence type="predicted"/>
<name>A0A1K1MKS0_9BACT</name>
<dbReference type="Proteomes" id="UP000183788">
    <property type="component" value="Unassembled WGS sequence"/>
</dbReference>
<gene>
    <name evidence="4" type="ORF">SAMN05661012_00659</name>
    <name evidence="5" type="ORF">SR876_08845</name>
</gene>
<feature type="domain" description="Protein FecR C-terminal" evidence="3">
    <location>
        <begin position="298"/>
        <end position="358"/>
    </location>
</feature>
<dbReference type="PANTHER" id="PTHR30273:SF2">
    <property type="entry name" value="PROTEIN FECR"/>
    <property type="match status" value="1"/>
</dbReference>
<dbReference type="EMBL" id="FPIZ01000002">
    <property type="protein sequence ID" value="SFW23669.1"/>
    <property type="molecule type" value="Genomic_DNA"/>
</dbReference>
<dbReference type="Gene3D" id="2.60.120.1440">
    <property type="match status" value="1"/>
</dbReference>
<dbReference type="Pfam" id="PF16344">
    <property type="entry name" value="FecR_C"/>
    <property type="match status" value="1"/>
</dbReference>
<feature type="domain" description="FecR protein" evidence="2">
    <location>
        <begin position="158"/>
        <end position="253"/>
    </location>
</feature>
<keyword evidence="1" id="KW-0812">Transmembrane</keyword>
<dbReference type="Gene3D" id="3.55.50.30">
    <property type="match status" value="1"/>
</dbReference>
<keyword evidence="1" id="KW-1133">Transmembrane helix</keyword>
<keyword evidence="7" id="KW-1185">Reference proteome</keyword>
<dbReference type="Proteomes" id="UP001326715">
    <property type="component" value="Chromosome"/>
</dbReference>
<feature type="transmembrane region" description="Helical" evidence="1">
    <location>
        <begin position="71"/>
        <end position="89"/>
    </location>
</feature>
<evidence type="ECO:0000313" key="6">
    <source>
        <dbReference type="Proteomes" id="UP000183788"/>
    </source>
</evidence>
<dbReference type="AlphaFoldDB" id="A0A1K1MKS0"/>
<dbReference type="OrthoDB" id="1099963at2"/>
<dbReference type="InterPro" id="IPR006860">
    <property type="entry name" value="FecR"/>
</dbReference>
<evidence type="ECO:0000313" key="7">
    <source>
        <dbReference type="Proteomes" id="UP001326715"/>
    </source>
</evidence>
<dbReference type="InterPro" id="IPR012373">
    <property type="entry name" value="Ferrdict_sens_TM"/>
</dbReference>
<dbReference type="InterPro" id="IPR032508">
    <property type="entry name" value="FecR_C"/>
</dbReference>
<reference evidence="5 7" key="2">
    <citation type="submission" date="2023-11" db="EMBL/GenBank/DDBJ databases">
        <title>MicrobeMod: A computational toolkit for identifying prokaryotic methylation and restriction-modification with nanopore sequencing.</title>
        <authorList>
            <person name="Crits-Christoph A."/>
            <person name="Kang S.C."/>
            <person name="Lee H."/>
            <person name="Ostrov N."/>
        </authorList>
    </citation>
    <scope>NUCLEOTIDE SEQUENCE [LARGE SCALE GENOMIC DNA]</scope>
    <source>
        <strain evidence="5 7">ATCC 23090</strain>
    </source>
</reference>
<organism evidence="4 6">
    <name type="scientific">Chitinophaga sancti</name>
    <dbReference type="NCBI Taxonomy" id="1004"/>
    <lineage>
        <taxon>Bacteria</taxon>
        <taxon>Pseudomonadati</taxon>
        <taxon>Bacteroidota</taxon>
        <taxon>Chitinophagia</taxon>
        <taxon>Chitinophagales</taxon>
        <taxon>Chitinophagaceae</taxon>
        <taxon>Chitinophaga</taxon>
    </lineage>
</organism>
<dbReference type="STRING" id="1004.SAMN05661012_00659"/>
<accession>A0A1K1MKS0</accession>
<dbReference type="RefSeq" id="WP_072357184.1">
    <property type="nucleotide sequence ID" value="NZ_CP139972.1"/>
</dbReference>
<sequence length="364" mass="40361">MPEEKDYYQELADKWFQGTITDTERLALEQWYQQQDLTVHIPPSQAVSEAAHAARMLTNIRNRTKVRSLNYWWAAAASVAVLIGVAAFYKYKTTAITAKITDVAPGMNGGMLTLADGSQISLDSLREGTVTTQQGVQVTFKNGQISYQGSGNSVAYNNITTPAGRQFHIVLADGTGVWLNAGSSITFPTAFNGPDRTVKVAGEAYFEVQASAKQPFYVQVNDGYNIQVLGTRFNVHAYKDENYIQTTLLTGAIKVKSQLLKPGQELTESKGQEQLLSDIDTTQAVAWKNGQFSFKGGTRIDEVMRQLARWYNIEIVYEDGVPDVVFAGDMQRDLSLMQVIRGMDDMGVSFTLNGHQLLIRKQTK</sequence>
<dbReference type="PANTHER" id="PTHR30273">
    <property type="entry name" value="PERIPLASMIC SIGNAL SENSOR AND SIGMA FACTOR ACTIVATOR FECR-RELATED"/>
    <property type="match status" value="1"/>
</dbReference>
<dbReference type="PIRSF" id="PIRSF018266">
    <property type="entry name" value="FecR"/>
    <property type="match status" value="1"/>
</dbReference>
<evidence type="ECO:0000259" key="3">
    <source>
        <dbReference type="Pfam" id="PF16344"/>
    </source>
</evidence>
<evidence type="ECO:0000313" key="5">
    <source>
        <dbReference type="EMBL" id="WQG91608.1"/>
    </source>
</evidence>
<dbReference type="GO" id="GO:0016989">
    <property type="term" value="F:sigma factor antagonist activity"/>
    <property type="evidence" value="ECO:0007669"/>
    <property type="project" value="TreeGrafter"/>
</dbReference>
<reference evidence="4 6" key="1">
    <citation type="submission" date="2016-11" db="EMBL/GenBank/DDBJ databases">
        <authorList>
            <person name="Jaros S."/>
            <person name="Januszkiewicz K."/>
            <person name="Wedrychowicz H."/>
        </authorList>
    </citation>
    <scope>NUCLEOTIDE SEQUENCE [LARGE SCALE GENOMIC DNA]</scope>
    <source>
        <strain evidence="4 6">DSM 784</strain>
    </source>
</reference>